<dbReference type="STRING" id="478820.A0A196S8D9"/>
<keyword evidence="10 11" id="KW-0472">Membrane</keyword>
<sequence>MMPNSGTMTDRQIAFSSPVYCMNVFSCPSFLEQSVRSSPHLILCGGGGRGKTGISNFITIGEIYRKEDGSLSFKALTNCNTDTDLVLQVVSSSNGKFVFGSLQNGTVVYRVEKGDEKEPLKLEKILFQETDTAKSGMQNVLVVRKDDKTIITGGDDGTLYCYRFEVGEGADAKVQMKLLNSLHLFDCAITTMTLNPTEKLCVVGSEKGEIAIIELSSMGVTQRIQPTLPRTKVRTLLFTSATVLLALMNEGRVHSHVFFLSPESDASDVKWQVTRKVAFKNLTLSCMHFDERSSTVCAGSNEGGVGVFDYPSFRKIVKMQNIHGLAVSSITCIPPTTNLLKNAEKDATEEGYNLRWPVIVELINMRFNLNLEACQLRYYTVSKLILGFRNKQGIQLTPEEEQLFKCAYDNSFCKNRRQTLDRSFLISRVGNDAEQKLYERLTAIDAQLNRITSNENVEGYGPYDDLNSIPTVMKESPVYLKPSPGVTLRSARFDNNSASSYFADNTQKRLIQILAEMNVQIPHMATKRVCDTLDRLKQDIVKLILLRYILEDDSKVRSQYDRDVVMLHSVYPHPKFGLHEDEFDLSFGSQLRVKRITEYCQWKEFKGADGSVTYEKGWYDHNRESRPRRILVGSFVIDPQFFDDYEAPMSRYDPSAFTTEYIPATTRKEGFAFVSSSWFYSKASLLKDVEHITHVNFTVLTDEQEQAFADACEPGDIRVGFETQRFPPEVTVIGIQNDYRIMPIREDGEAHYFLFPAKVEPKEVLVAVEKKEGMSLMTWRVVCGVAVFVGELLRMDDRLPFPNMPHILRSLACAVLYPMLTTLLTRAYLYGVMDNNVLRMALYLVLPTLLFFSLDLLFKLIKMYRYGLKILAEQEKKKEE</sequence>
<keyword evidence="6" id="KW-0256">Endoplasmic reticulum</keyword>
<evidence type="ECO:0000313" key="13">
    <source>
        <dbReference type="Proteomes" id="UP000078348"/>
    </source>
</evidence>
<keyword evidence="3" id="KW-0853">WD repeat</keyword>
<feature type="transmembrane region" description="Helical" evidence="11">
    <location>
        <begin position="841"/>
        <end position="861"/>
    </location>
</feature>
<evidence type="ECO:0000256" key="9">
    <source>
        <dbReference type="ARBA" id="ARBA00022989"/>
    </source>
</evidence>
<dbReference type="GO" id="GO:0003400">
    <property type="term" value="P:regulation of COPII vesicle coating"/>
    <property type="evidence" value="ECO:0007669"/>
    <property type="project" value="TreeGrafter"/>
</dbReference>
<evidence type="ECO:0000256" key="4">
    <source>
        <dbReference type="ARBA" id="ARBA00022692"/>
    </source>
</evidence>
<evidence type="ECO:0000256" key="8">
    <source>
        <dbReference type="ARBA" id="ARBA00022927"/>
    </source>
</evidence>
<keyword evidence="4 11" id="KW-0812">Transmembrane</keyword>
<dbReference type="GO" id="GO:0015031">
    <property type="term" value="P:protein transport"/>
    <property type="evidence" value="ECO:0007669"/>
    <property type="project" value="UniProtKB-KW"/>
</dbReference>
<dbReference type="Pfam" id="PF07787">
    <property type="entry name" value="TMEM43"/>
    <property type="match status" value="1"/>
</dbReference>
<protein>
    <submittedName>
        <fullName evidence="12">Uncharacterized protein</fullName>
    </submittedName>
</protein>
<dbReference type="AlphaFoldDB" id="A0A196S8D9"/>
<dbReference type="InterPro" id="IPR015943">
    <property type="entry name" value="WD40/YVTN_repeat-like_dom_sf"/>
</dbReference>
<dbReference type="InterPro" id="IPR012430">
    <property type="entry name" value="TMEM43_fam"/>
</dbReference>
<keyword evidence="2" id="KW-0813">Transport</keyword>
<comment type="caution">
    <text evidence="12">The sequence shown here is derived from an EMBL/GenBank/DDBJ whole genome shotgun (WGS) entry which is preliminary data.</text>
</comment>
<dbReference type="InterPro" id="IPR036322">
    <property type="entry name" value="WD40_repeat_dom_sf"/>
</dbReference>
<evidence type="ECO:0000256" key="3">
    <source>
        <dbReference type="ARBA" id="ARBA00022574"/>
    </source>
</evidence>
<feature type="transmembrane region" description="Helical" evidence="11">
    <location>
        <begin position="777"/>
        <end position="795"/>
    </location>
</feature>
<keyword evidence="5" id="KW-0677">Repeat</keyword>
<dbReference type="Proteomes" id="UP000078348">
    <property type="component" value="Unassembled WGS sequence"/>
</dbReference>
<evidence type="ECO:0000256" key="7">
    <source>
        <dbReference type="ARBA" id="ARBA00022892"/>
    </source>
</evidence>
<dbReference type="GO" id="GO:0006888">
    <property type="term" value="P:endoplasmic reticulum to Golgi vesicle-mediated transport"/>
    <property type="evidence" value="ECO:0007669"/>
    <property type="project" value="TreeGrafter"/>
</dbReference>
<keyword evidence="9 11" id="KW-1133">Transmembrane helix</keyword>
<dbReference type="SUPFAM" id="SSF50978">
    <property type="entry name" value="WD40 repeat-like"/>
    <property type="match status" value="1"/>
</dbReference>
<dbReference type="PANTHER" id="PTHR23284">
    <property type="entry name" value="PROLACTIN REGULATORY ELEMENT BINDING PROTEIN"/>
    <property type="match status" value="1"/>
</dbReference>
<evidence type="ECO:0000313" key="12">
    <source>
        <dbReference type="EMBL" id="OAO12254.1"/>
    </source>
</evidence>
<dbReference type="PANTHER" id="PTHR23284:SF0">
    <property type="entry name" value="PROLACTIN REGULATORY ELEMENT-BINDING PROTEIN"/>
    <property type="match status" value="1"/>
</dbReference>
<reference evidence="12 13" key="1">
    <citation type="submission" date="2016-05" db="EMBL/GenBank/DDBJ databases">
        <title>Nuclear genome of Blastocystis sp. subtype 1 NandII.</title>
        <authorList>
            <person name="Gentekaki E."/>
            <person name="Curtis B."/>
            <person name="Stairs C."/>
            <person name="Eme L."/>
            <person name="Herman E."/>
            <person name="Klimes V."/>
            <person name="Arias M.C."/>
            <person name="Elias M."/>
            <person name="Hilliou F."/>
            <person name="Klute M."/>
            <person name="Malik S.-B."/>
            <person name="Pightling A."/>
            <person name="Rachubinski R."/>
            <person name="Salas D."/>
            <person name="Schlacht A."/>
            <person name="Suga H."/>
            <person name="Archibald J."/>
            <person name="Ball S.G."/>
            <person name="Clark G."/>
            <person name="Dacks J."/>
            <person name="Van Der Giezen M."/>
            <person name="Tsaousis A."/>
            <person name="Roger A."/>
        </authorList>
    </citation>
    <scope>NUCLEOTIDE SEQUENCE [LARGE SCALE GENOMIC DNA]</scope>
    <source>
        <strain evidence="13">ATCC 50177 / NandII</strain>
    </source>
</reference>
<dbReference type="OrthoDB" id="19740at2759"/>
<keyword evidence="7" id="KW-0931">ER-Golgi transport</keyword>
<evidence type="ECO:0000256" key="6">
    <source>
        <dbReference type="ARBA" id="ARBA00022824"/>
    </source>
</evidence>
<comment type="subcellular location">
    <subcellularLocation>
        <location evidence="1">Endoplasmic reticulum membrane</location>
        <topology evidence="1">Single-pass membrane protein</topology>
    </subcellularLocation>
</comment>
<dbReference type="SMART" id="SM00320">
    <property type="entry name" value="WD40"/>
    <property type="match status" value="3"/>
</dbReference>
<evidence type="ECO:0000256" key="1">
    <source>
        <dbReference type="ARBA" id="ARBA00004389"/>
    </source>
</evidence>
<organism evidence="12 13">
    <name type="scientific">Blastocystis sp. subtype 1 (strain ATCC 50177 / NandII)</name>
    <dbReference type="NCBI Taxonomy" id="478820"/>
    <lineage>
        <taxon>Eukaryota</taxon>
        <taxon>Sar</taxon>
        <taxon>Stramenopiles</taxon>
        <taxon>Bigyra</taxon>
        <taxon>Opalozoa</taxon>
        <taxon>Opalinata</taxon>
        <taxon>Blastocystidae</taxon>
        <taxon>Blastocystis</taxon>
    </lineage>
</organism>
<keyword evidence="8" id="KW-0653">Protein transport</keyword>
<accession>A0A196S8D9</accession>
<evidence type="ECO:0000256" key="10">
    <source>
        <dbReference type="ARBA" id="ARBA00023136"/>
    </source>
</evidence>
<dbReference type="GO" id="GO:0005789">
    <property type="term" value="C:endoplasmic reticulum membrane"/>
    <property type="evidence" value="ECO:0007669"/>
    <property type="project" value="UniProtKB-SubCell"/>
</dbReference>
<dbReference type="InterPro" id="IPR045260">
    <property type="entry name" value="Sec12-like"/>
</dbReference>
<keyword evidence="13" id="KW-1185">Reference proteome</keyword>
<evidence type="ECO:0000256" key="11">
    <source>
        <dbReference type="SAM" id="Phobius"/>
    </source>
</evidence>
<feature type="transmembrane region" description="Helical" evidence="11">
    <location>
        <begin position="807"/>
        <end position="829"/>
    </location>
</feature>
<gene>
    <name evidence="12" type="ORF">AV274_6057</name>
</gene>
<proteinExistence type="predicted"/>
<evidence type="ECO:0000256" key="2">
    <source>
        <dbReference type="ARBA" id="ARBA00022448"/>
    </source>
</evidence>
<dbReference type="EMBL" id="LXWW01000556">
    <property type="protein sequence ID" value="OAO12254.1"/>
    <property type="molecule type" value="Genomic_DNA"/>
</dbReference>
<dbReference type="InterPro" id="IPR001680">
    <property type="entry name" value="WD40_rpt"/>
</dbReference>
<dbReference type="GO" id="GO:0005085">
    <property type="term" value="F:guanyl-nucleotide exchange factor activity"/>
    <property type="evidence" value="ECO:0007669"/>
    <property type="project" value="InterPro"/>
</dbReference>
<name>A0A196S8D9_BLAHN</name>
<evidence type="ECO:0000256" key="5">
    <source>
        <dbReference type="ARBA" id="ARBA00022737"/>
    </source>
</evidence>
<dbReference type="Gene3D" id="2.130.10.10">
    <property type="entry name" value="YVTN repeat-like/Quinoprotein amine dehydrogenase"/>
    <property type="match status" value="1"/>
</dbReference>